<name>A0A0W0UHJ8_9GAMM</name>
<dbReference type="OrthoDB" id="5651185at2"/>
<comment type="caution">
    <text evidence="1">The sequence shown here is derived from an EMBL/GenBank/DDBJ whole genome shotgun (WGS) entry which is preliminary data.</text>
</comment>
<dbReference type="Proteomes" id="UP000054715">
    <property type="component" value="Unassembled WGS sequence"/>
</dbReference>
<evidence type="ECO:0000313" key="2">
    <source>
        <dbReference type="Proteomes" id="UP000054715"/>
    </source>
</evidence>
<sequence length="1032" mass="116636">MYPVKLIDDRLQTIIPLQIKPYAHEEIPTITGSAISSQAGTVLYGYYNMEYKLPGNDCLRIFANHNKKNVQLLLLTRNPNKLKALPGTRPSSLVANTIQQINRYRIRSDHYQRPRTKAQVKKYKLATACINQLSQLLATERNLNRNDWEGQEQLRAKVIAILNDARAKNILLATNPLVSEGTLDTLIYESCQAAQHYQFNRLHPVCKMDQLDFSEEKTGKIFVWDSELHIGQNEEALNDTIRIICQQYELVSPVSLSNIPANRFKRLQLFLRKLWLDGRDWMNHLAYPQKASPETKIETRADGLSITKIKPYYHLDGLAQIGYSTLEALITGISKHQKAMSTKASSTQEAVQWLVCRPNGSWVELNNQILLRLNNEIVTVSFFEEQGLFFPLPCGEDLFMLSQLGKHHLYLPERASLQLKAFFSRLPVFFNALFYSIKQFIQDLSQEFINHIHLNHGQPPFSKLFVADKKIHRLSYLQKALHEHGLLTNGLTLEEFVRTELQKNKYILVREKNLPSPPPYENPLHRFLGVLRHIGGFFVDTSEKNPILGTLAIAAYLYGAGAVIAPETLSSVLMKLRLGGLIKGIKPTQEMAKWMSHGTTSEAISAAMTYWQGIVVGGDLDKFFIKAVDLLKEEPAEVAIVISLAIILGYSLCETVPPLAEEIGQFPYINYAALGAKGGAAIYDTIMHPGEDWLLGSIKWFLRGMLNLVKLVGGPFVEAYFYGYHNGFLSGLKKSQNLFIKTTKQCFAALTDLLLEIITIPLLELSSLLIHVPFRGITKLLSKTLAVCGNWELFGNHLMRFATRANSWGYLPGFRLSPLYGFSSPFGDYAKNKWANLALNLLMLFLLPPVMLLKNLIILPVADSVSFLLRCLLTVLDPLSRGVAYGIGLFLKVTGIFWDNSIGLLFNLTAYTITLGCNKLDNWAGHFKQKAVAKIQVGRRSLYHWAFSEEEEAFHKTHNDVEHFLDPMKFERLPHTSTGCVLENLLSNVVQNLPDEENPKHTTLFHSIPGKHLGKVIPSQEDAVLYKQTLTH</sequence>
<dbReference type="EMBL" id="LNYG01000013">
    <property type="protein sequence ID" value="KTD07133.1"/>
    <property type="molecule type" value="Genomic_DNA"/>
</dbReference>
<dbReference type="AlphaFoldDB" id="A0A0W0UHJ8"/>
<reference evidence="1 2" key="1">
    <citation type="submission" date="2015-11" db="EMBL/GenBank/DDBJ databases">
        <title>Genomic analysis of 38 Legionella species identifies large and diverse effector repertoires.</title>
        <authorList>
            <person name="Burstein D."/>
            <person name="Amaro F."/>
            <person name="Zusman T."/>
            <person name="Lifshitz Z."/>
            <person name="Cohen O."/>
            <person name="Gilbert J.A."/>
            <person name="Pupko T."/>
            <person name="Shuman H.A."/>
            <person name="Segal G."/>
        </authorList>
    </citation>
    <scope>NUCLEOTIDE SEQUENCE [LARGE SCALE GENOMIC DNA]</scope>
    <source>
        <strain evidence="1 2">JA-26-G1-E2</strain>
    </source>
</reference>
<dbReference type="STRING" id="455.Ljam_1328"/>
<organism evidence="1 2">
    <name type="scientific">Legionella jamestowniensis</name>
    <dbReference type="NCBI Taxonomy" id="455"/>
    <lineage>
        <taxon>Bacteria</taxon>
        <taxon>Pseudomonadati</taxon>
        <taxon>Pseudomonadota</taxon>
        <taxon>Gammaproteobacteria</taxon>
        <taxon>Legionellales</taxon>
        <taxon>Legionellaceae</taxon>
        <taxon>Legionella</taxon>
    </lineage>
</organism>
<gene>
    <name evidence="1" type="ORF">Ljam_1328</name>
</gene>
<proteinExistence type="predicted"/>
<dbReference type="RefSeq" id="WP_058449345.1">
    <property type="nucleotide sequence ID" value="NZ_CAAAJF010000007.1"/>
</dbReference>
<evidence type="ECO:0000313" key="1">
    <source>
        <dbReference type="EMBL" id="KTD07133.1"/>
    </source>
</evidence>
<protein>
    <submittedName>
        <fullName evidence="1">Membrane protein</fullName>
    </submittedName>
</protein>
<accession>A0A0W0UHJ8</accession>
<dbReference type="PATRIC" id="fig|455.5.peg.1401"/>